<dbReference type="FunFam" id="2.60.40.10:FF:000032">
    <property type="entry name" value="palladin isoform X1"/>
    <property type="match status" value="1"/>
</dbReference>
<dbReference type="InterPro" id="IPR003599">
    <property type="entry name" value="Ig_sub"/>
</dbReference>
<dbReference type="EMBL" id="GDHC01018781">
    <property type="protein sequence ID" value="JAP99847.1"/>
    <property type="molecule type" value="Transcribed_RNA"/>
</dbReference>
<feature type="compositionally biased region" description="Basic residues" evidence="10">
    <location>
        <begin position="2518"/>
        <end position="2527"/>
    </location>
</feature>
<accession>A0A146KU52</accession>
<dbReference type="GO" id="GO:0060298">
    <property type="term" value="P:positive regulation of sarcomere organization"/>
    <property type="evidence" value="ECO:0007669"/>
    <property type="project" value="UniProtKB-ARBA"/>
</dbReference>
<organism evidence="12">
    <name type="scientific">Lygus hesperus</name>
    <name type="common">Western plant bug</name>
    <dbReference type="NCBI Taxonomy" id="30085"/>
    <lineage>
        <taxon>Eukaryota</taxon>
        <taxon>Metazoa</taxon>
        <taxon>Ecdysozoa</taxon>
        <taxon>Arthropoda</taxon>
        <taxon>Hexapoda</taxon>
        <taxon>Insecta</taxon>
        <taxon>Pterygota</taxon>
        <taxon>Neoptera</taxon>
        <taxon>Paraneoptera</taxon>
        <taxon>Hemiptera</taxon>
        <taxon>Heteroptera</taxon>
        <taxon>Panheteroptera</taxon>
        <taxon>Cimicomorpha</taxon>
        <taxon>Miridae</taxon>
        <taxon>Mirini</taxon>
        <taxon>Lygus</taxon>
    </lineage>
</organism>
<keyword evidence="7" id="KW-0393">Immunoglobulin domain</keyword>
<evidence type="ECO:0000256" key="6">
    <source>
        <dbReference type="ARBA" id="ARBA00023179"/>
    </source>
</evidence>
<dbReference type="SUPFAM" id="SSF46966">
    <property type="entry name" value="Spectrin repeat"/>
    <property type="match status" value="3"/>
</dbReference>
<evidence type="ECO:0000256" key="3">
    <source>
        <dbReference type="ARBA" id="ARBA00022490"/>
    </source>
</evidence>
<dbReference type="FunFam" id="2.60.40.10:FF:000107">
    <property type="entry name" value="Myosin, light chain kinase a"/>
    <property type="match status" value="1"/>
</dbReference>
<evidence type="ECO:0000259" key="11">
    <source>
        <dbReference type="PROSITE" id="PS50835"/>
    </source>
</evidence>
<dbReference type="FunFam" id="2.60.40.10:FF:000425">
    <property type="entry name" value="Myosin light chain kinase"/>
    <property type="match status" value="2"/>
</dbReference>
<feature type="compositionally biased region" description="Polar residues" evidence="10">
    <location>
        <begin position="2505"/>
        <end position="2516"/>
    </location>
</feature>
<feature type="compositionally biased region" description="Basic and acidic residues" evidence="10">
    <location>
        <begin position="1568"/>
        <end position="1591"/>
    </location>
</feature>
<dbReference type="CDD" id="cd00176">
    <property type="entry name" value="SPEC"/>
    <property type="match status" value="1"/>
</dbReference>
<evidence type="ECO:0000256" key="9">
    <source>
        <dbReference type="SAM" id="Coils"/>
    </source>
</evidence>
<feature type="region of interest" description="Disordered" evidence="10">
    <location>
        <begin position="2471"/>
        <end position="2590"/>
    </location>
</feature>
<dbReference type="PANTHER" id="PTHR47633">
    <property type="entry name" value="IMMUNOGLOBULIN"/>
    <property type="match status" value="1"/>
</dbReference>
<dbReference type="GO" id="GO:0045214">
    <property type="term" value="P:sarcomere organization"/>
    <property type="evidence" value="ECO:0007669"/>
    <property type="project" value="UniProtKB-ARBA"/>
</dbReference>
<dbReference type="InterPro" id="IPR013783">
    <property type="entry name" value="Ig-like_fold"/>
</dbReference>
<dbReference type="FunFam" id="2.60.40.10:FF:000519">
    <property type="entry name" value="Muscle M-line assembly protein unc-89"/>
    <property type="match status" value="1"/>
</dbReference>
<gene>
    <name evidence="12" type="primary">TTN_3</name>
    <name evidence="12" type="ORF">g.90314</name>
</gene>
<dbReference type="GO" id="GO:0008104">
    <property type="term" value="P:intracellular protein localization"/>
    <property type="evidence" value="ECO:0007669"/>
    <property type="project" value="UniProtKB-ARBA"/>
</dbReference>
<dbReference type="Gene3D" id="2.60.40.10">
    <property type="entry name" value="Immunoglobulins"/>
    <property type="match status" value="9"/>
</dbReference>
<dbReference type="InterPro" id="IPR007110">
    <property type="entry name" value="Ig-like_dom"/>
</dbReference>
<dbReference type="SMART" id="SM00408">
    <property type="entry name" value="IGc2"/>
    <property type="match status" value="9"/>
</dbReference>
<feature type="domain" description="Ig-like" evidence="11">
    <location>
        <begin position="1923"/>
        <end position="2009"/>
    </location>
</feature>
<dbReference type="FunFam" id="2.60.40.10:FF:000080">
    <property type="entry name" value="Myosin light chain kinase, smooth muscle"/>
    <property type="match status" value="1"/>
</dbReference>
<keyword evidence="3" id="KW-0963">Cytoplasm</keyword>
<reference evidence="12" key="1">
    <citation type="journal article" date="2016" name="Gigascience">
        <title>De novo construction of an expanded transcriptome assembly for the western tarnished plant bug, Lygus hesperus.</title>
        <authorList>
            <person name="Tassone E.E."/>
            <person name="Geib S.M."/>
            <person name="Hall B."/>
            <person name="Fabrick J.A."/>
            <person name="Brent C.S."/>
            <person name="Hull J.J."/>
        </authorList>
    </citation>
    <scope>NUCLEOTIDE SEQUENCE</scope>
</reference>
<feature type="coiled-coil region" evidence="9">
    <location>
        <begin position="411"/>
        <end position="438"/>
    </location>
</feature>
<dbReference type="GO" id="GO:0040017">
    <property type="term" value="P:positive regulation of locomotion"/>
    <property type="evidence" value="ECO:0007669"/>
    <property type="project" value="UniProtKB-ARBA"/>
</dbReference>
<feature type="domain" description="Ig-like" evidence="11">
    <location>
        <begin position="1706"/>
        <end position="1795"/>
    </location>
</feature>
<dbReference type="InterPro" id="IPR036179">
    <property type="entry name" value="Ig-like_dom_sf"/>
</dbReference>
<feature type="domain" description="Ig-like" evidence="11">
    <location>
        <begin position="1595"/>
        <end position="1684"/>
    </location>
</feature>
<dbReference type="FunFam" id="2.60.40.10:FF:000632">
    <property type="entry name" value="Uncharacterized protein, isoform B"/>
    <property type="match status" value="1"/>
</dbReference>
<dbReference type="InterPro" id="IPR003598">
    <property type="entry name" value="Ig_sub2"/>
</dbReference>
<feature type="domain" description="Ig-like" evidence="11">
    <location>
        <begin position="1474"/>
        <end position="1562"/>
    </location>
</feature>
<dbReference type="PROSITE" id="PS50835">
    <property type="entry name" value="IG_LIKE"/>
    <property type="match status" value="9"/>
</dbReference>
<name>A0A146KU52_LYGHE</name>
<sequence>MSESTTAISTVAVRSGATSIVIALLQSKDSLELKVVDVNPCLTQLADTLEEASEWRKAHADVIHKIKSKKSPVAELGDQAESVMANQKTSPKVYNAMSDSLAAVWENVNKHLEERAKILDLNLSYHKNAEEYHDHCKCLEILADSELPVEIEEMRERMVDLKEGLRGCLSCLNGALRQGTALLDILVGLEDAGTLDSRPQHIKLQAQLAKVQVERWMEALHEKRRWIQKKVEMAHAQLEECLGLALITADLTLLKRLLTDRTEAILNSKDQLGDSSASAELLLHEHRKIIPEAKDLQEQALKIVRATEEFAEGGHFAGPEAIREAYLLLEEASIYLSHISSREAVLQRAIEFFKAAQSALIKLDQLEVQLTTASMGLGSSTPKSTVSKNVEDISQPSLEQGYALLQDVPNAEGVKRTVEQIENKKINLTVQLANQQEENTKAKEIYNSFIEKYNSLNAFLTSMVEYLKGVREMGSNLSSSKEYLQTYKKNLNDLQNKGTEITAFVSTIPATIEQLDAVTGQEVQKIGDQLREVWSGLNLQLERRIRHCAAYSKALDLGSKLQSELDSLDKAMAALDESDAKQIWVSVQQLKAQFDNTSSNFERDSREIGTEGGLDLESGRQCLRNLAQELSSRIESCEDSWKRFSDALESRHKDRQLWETNMAASNKTVDWVSKLDAQLYPVLNPELHTARQLVNHVEEKLNTVLPEIRRAQKEIQLRIDTAEALLSKSDFKGANDGIPIRLKELNSRLNTISADYQVLLEKLLTFFNSLAQVESKIESIQREQQTAPLARTLEDAIQQMREFEATKYAMTEMFHIALVDSGQIIDKVKLQEGANCDSDIRTIEKVVESVRYSWQRVSSGRESALSKQESRCRFDQDLGEVHKALDTLGAQLTATRGRYGENIVEAKATSAEFATFERTIVLLEERINDFSRMGRELAGDENTFEREIQSLRNKWNALREQVVEARRLIDMAEVFFTLVDEAEDWFREGNRVLVSIAQRSTKVSSPEEAQVLLEEINLFLKPGEERQNRRIDEISQIALELWGDDVTSHLKLVKSGSKEILDSFNQVSDSLKQIAARINTSHPIIEHMDVDVQVDSRSRPVEDWQSHLVRQVTTSSTVIEKQVNIRTETATPVPPVEEERLKKSPSPPLKKIKVQEQASAVPPYFTSTLVNSSVEEGKRFTFQCRVTGNPVPDIVWEKDGIPIQNNPDYQVKFEDGLCSLTIEETFAEDTAKYTCRGHNDAGIAETSGYLSIFECEPEVEMIPPTFVTPLSLVNCDEGGKLELRCHVTGVPLPTVQWFHEDKCLDNDGGLLITFNNGEAVLVKEEAAPQDEGQYSCLAVNQKGTEKTMARVVVRKRVEPGQFPSFSLDLGNVMARAGQKIKLEAEANGSPPPTLVWTKDGKSIKDSRDLKITREGTRTTLVIQEAFPKDAGLYEVTATNPVGTAVSSSQVTVKGRLPQESSDTEVQSDMEPTKPKVQLHLKDLSVFEGKKVRLDCVIVGVPEPEVIWYHDGQPVKESADIQLVFHGDRCSLIIQEALTEDAGNYKVAAINSAGEASSECSLNVQAVDKSGERATRRSESGDALAQKDDQQKEGAPKFVQLLSDQLVVAGDTVTLECVVNGQPSPTVSWALNNKELVQSDRIHMIQDMEGKCTLKIKGVTGSDKGVYTARASNQQGEAKCFSHLTVKTPATLETLGVSQTEEKTVAPTFTELFSDSSVPEGSSTKFECIVTGKPTPKIKWLFNEQPVSGKEFLVSTSGNRQVLHLPAVTKAQVGKICCIAENEAGRASCVANITITEPSIDTLLPSLDDLNLDSGKFEMKRAVFMQSSTSSKFSSSSITSSGGGEPSVSVQSSLAKTEIASHKIGDQPAVQVESHKTSDYKNIDGVESKEETSSVKTNLEKSPSGGVMKSPSGLVIQKRKDVPPKFISPLQGCIVDQGVDVTLNAIVEGHPAPELEWSRNGGPLPQDAETSYNKGRAELKLFNVDTQKGGRYTCIATNPSGTASSAADVVVKKSSFPPVMGRRLQARTAVVGERVALEVEVTGTPTPTVSWFKDGQPIRPTSTAYRILNQGNCSTLVIDKVDHIHTGQFGATATNSAGEARSTADLLVVDPPSQPQPPSGPLFSDLVDTTQQVSSSTFQSLEPFPFKPSVVSEMPSPKVPLASPSKFTKGEFRESDYESDYEKSARIPPIWTPTQSGFKPVVKPQFSPAPAPAFEAPKPKFEPIEKQTPASTVKILRPQPQHFFDLKPGSPPEMRYAPPLSAVETSNSMSFAESTASSHRVVSVQQRTQVINFEQKQGRQASLPSKIVPKGEAKWLSDSDSEVKSAVEVKAEEKRLQRVEEMRRRFSGEKSQSLMDLKPGEPPQFDYAPPIVPPAAATVANKHISEMTSTFKSKAQQFVSDIVTDVKQNGHVPSLSKPAPMAVAKQENGDPHVYREESRLAEHGTKCIDPDTGLIYFKYDFGYEFGVVLPGEGGKPGSSVKAKAITTSKPSEREDGSIEFPVIHETTASAGTPSPFGQSKKKKQQHKSVKWDPTSESEMSDLEEARRKGISQGPRISYPNTPSPLSASPAPSPYTAAGHDQGAPNWASSASPLSSPVVVNAMLHSESPKKPPVFITPLRDIAVVSGLTARFECIVQSEPPPSISWSKDGRIIEPSLNHEIQFRNGVCRLTIPQAYNYDAGDYSCTATNHLGSQITSATLQVTGEARTYISK</sequence>
<evidence type="ECO:0000313" key="12">
    <source>
        <dbReference type="EMBL" id="JAP99847.1"/>
    </source>
</evidence>
<protein>
    <submittedName>
        <fullName evidence="12">Titin</fullName>
    </submittedName>
</protein>
<feature type="region of interest" description="Disordered" evidence="10">
    <location>
        <begin position="1566"/>
        <end position="1591"/>
    </location>
</feature>
<keyword evidence="2" id="KW-0728">SH3 domain</keyword>
<evidence type="ECO:0000256" key="5">
    <source>
        <dbReference type="ARBA" id="ARBA00023157"/>
    </source>
</evidence>
<evidence type="ECO:0000256" key="1">
    <source>
        <dbReference type="ARBA" id="ARBA00006692"/>
    </source>
</evidence>
<keyword evidence="9" id="KW-0175">Coiled coil</keyword>
<feature type="compositionally biased region" description="Basic and acidic residues" evidence="10">
    <location>
        <begin position="1872"/>
        <end position="1892"/>
    </location>
</feature>
<feature type="domain" description="Ig-like" evidence="11">
    <location>
        <begin position="1257"/>
        <end position="1352"/>
    </location>
</feature>
<feature type="domain" description="Ig-like" evidence="11">
    <location>
        <begin position="2610"/>
        <end position="2701"/>
    </location>
</feature>
<dbReference type="FunFam" id="2.60.40.10:FF:000345">
    <property type="entry name" value="Muscle M-line assembly protein unc-89"/>
    <property type="match status" value="1"/>
</dbReference>
<dbReference type="InterPro" id="IPR058157">
    <property type="entry name" value="Spectrin_met"/>
</dbReference>
<keyword evidence="4" id="KW-0677">Repeat</keyword>
<evidence type="ECO:0000256" key="8">
    <source>
        <dbReference type="ARBA" id="ARBA00037833"/>
    </source>
</evidence>
<dbReference type="GO" id="GO:0031430">
    <property type="term" value="C:M band"/>
    <property type="evidence" value="ECO:0007669"/>
    <property type="project" value="UniProtKB-SubCell"/>
</dbReference>
<feature type="coiled-coil region" evidence="9">
    <location>
        <begin position="941"/>
        <end position="968"/>
    </location>
</feature>
<evidence type="ECO:0000256" key="2">
    <source>
        <dbReference type="ARBA" id="ARBA00022443"/>
    </source>
</evidence>
<dbReference type="InterPro" id="IPR018159">
    <property type="entry name" value="Spectrin/alpha-actinin"/>
</dbReference>
<dbReference type="InterPro" id="IPR013098">
    <property type="entry name" value="Ig_I-set"/>
</dbReference>
<dbReference type="SUPFAM" id="SSF48726">
    <property type="entry name" value="Immunoglobulin"/>
    <property type="match status" value="9"/>
</dbReference>
<evidence type="ECO:0000256" key="7">
    <source>
        <dbReference type="ARBA" id="ARBA00023319"/>
    </source>
</evidence>
<dbReference type="Pfam" id="PF25101">
    <property type="entry name" value="Spectrin_7"/>
    <property type="match status" value="1"/>
</dbReference>
<dbReference type="FunFam" id="2.60.40.10:FF:000849">
    <property type="entry name" value="Uncharacterized protein, isoform F"/>
    <property type="match status" value="1"/>
</dbReference>
<dbReference type="Gene3D" id="1.20.58.60">
    <property type="match status" value="4"/>
</dbReference>
<proteinExistence type="inferred from homology"/>
<evidence type="ECO:0000256" key="10">
    <source>
        <dbReference type="SAM" id="MobiDB-lite"/>
    </source>
</evidence>
<feature type="domain" description="Ig-like" evidence="11">
    <location>
        <begin position="1163"/>
        <end position="1251"/>
    </location>
</feature>
<dbReference type="SMART" id="SM00409">
    <property type="entry name" value="IG"/>
    <property type="match status" value="9"/>
</dbReference>
<feature type="domain" description="Ig-like" evidence="11">
    <location>
        <begin position="2016"/>
        <end position="2106"/>
    </location>
</feature>
<dbReference type="Pfam" id="PF07679">
    <property type="entry name" value="I-set"/>
    <property type="match status" value="9"/>
</dbReference>
<comment type="subcellular location">
    <subcellularLocation>
        <location evidence="8">Cytoplasm</location>
        <location evidence="8">Myofibril</location>
        <location evidence="8">Sarcomere</location>
        <location evidence="8">M line</location>
    </subcellularLocation>
</comment>
<evidence type="ECO:0000256" key="4">
    <source>
        <dbReference type="ARBA" id="ARBA00022737"/>
    </source>
</evidence>
<dbReference type="GO" id="GO:0019899">
    <property type="term" value="F:enzyme binding"/>
    <property type="evidence" value="ECO:0007669"/>
    <property type="project" value="UniProtKB-ARBA"/>
</dbReference>
<comment type="similarity">
    <text evidence="1">Belongs to the protein kinase superfamily. CAMK Ser/Thr protein kinase family.</text>
</comment>
<keyword evidence="6" id="KW-0514">Muscle protein</keyword>
<feature type="domain" description="Ig-like" evidence="11">
    <location>
        <begin position="1363"/>
        <end position="1453"/>
    </location>
</feature>
<feature type="region of interest" description="Disordered" evidence="10">
    <location>
        <begin position="1831"/>
        <end position="1910"/>
    </location>
</feature>
<dbReference type="GO" id="GO:0045989">
    <property type="term" value="P:positive regulation of striated muscle contraction"/>
    <property type="evidence" value="ECO:0007669"/>
    <property type="project" value="UniProtKB-ARBA"/>
</dbReference>
<feature type="compositionally biased region" description="Low complexity" evidence="10">
    <location>
        <begin position="2558"/>
        <end position="2590"/>
    </location>
</feature>
<keyword evidence="5" id="KW-1015">Disulfide bond</keyword>